<proteinExistence type="inferred from homology"/>
<evidence type="ECO:0000313" key="10">
    <source>
        <dbReference type="EMBL" id="KAK3315860.1"/>
    </source>
</evidence>
<feature type="signal peptide" evidence="4">
    <location>
        <begin position="1"/>
        <end position="30"/>
    </location>
</feature>
<dbReference type="InterPro" id="IPR006101">
    <property type="entry name" value="Glyco_hydro_2"/>
</dbReference>
<dbReference type="Proteomes" id="UP001283341">
    <property type="component" value="Unassembled WGS sequence"/>
</dbReference>
<feature type="domain" description="DUF4982" evidence="8">
    <location>
        <begin position="692"/>
        <end position="751"/>
    </location>
</feature>
<evidence type="ECO:0000259" key="5">
    <source>
        <dbReference type="Pfam" id="PF00703"/>
    </source>
</evidence>
<evidence type="ECO:0000256" key="4">
    <source>
        <dbReference type="SAM" id="SignalP"/>
    </source>
</evidence>
<dbReference type="PRINTS" id="PR00132">
    <property type="entry name" value="GLHYDRLASE2"/>
</dbReference>
<dbReference type="Pfam" id="PF02837">
    <property type="entry name" value="Glyco_hydro_2_N"/>
    <property type="match status" value="1"/>
</dbReference>
<dbReference type="EMBL" id="JAUEDM010000005">
    <property type="protein sequence ID" value="KAK3315860.1"/>
    <property type="molecule type" value="Genomic_DNA"/>
</dbReference>
<dbReference type="NCBIfam" id="NF041463">
    <property type="entry name" value="GalB"/>
    <property type="match status" value="1"/>
</dbReference>
<keyword evidence="11" id="KW-1185">Reference proteome</keyword>
<feature type="domain" description="Glycoside hydrolase family 2 catalytic" evidence="6">
    <location>
        <begin position="364"/>
        <end position="516"/>
    </location>
</feature>
<dbReference type="InterPro" id="IPR006104">
    <property type="entry name" value="Glyco_hydro_2_N"/>
</dbReference>
<keyword evidence="3" id="KW-0326">Glycosidase</keyword>
<protein>
    <submittedName>
        <fullName evidence="10">Glycoside hydrolase superfamily</fullName>
    </submittedName>
</protein>
<evidence type="ECO:0000256" key="3">
    <source>
        <dbReference type="ARBA" id="ARBA00023295"/>
    </source>
</evidence>
<dbReference type="InterPro" id="IPR017853">
    <property type="entry name" value="GH"/>
</dbReference>
<gene>
    <name evidence="10" type="ORF">B0H66DRAFT_624588</name>
</gene>
<dbReference type="Pfam" id="PF18565">
    <property type="entry name" value="Glyco_hydro2_C5"/>
    <property type="match status" value="1"/>
</dbReference>
<feature type="domain" description="Glycoside hydrolase family 2 immunoglobulin-like beta-sandwich" evidence="5">
    <location>
        <begin position="239"/>
        <end position="355"/>
    </location>
</feature>
<dbReference type="InterPro" id="IPR008979">
    <property type="entry name" value="Galactose-bd-like_sf"/>
</dbReference>
<dbReference type="InterPro" id="IPR006103">
    <property type="entry name" value="Glyco_hydro_2_cat"/>
</dbReference>
<evidence type="ECO:0000259" key="6">
    <source>
        <dbReference type="Pfam" id="PF02836"/>
    </source>
</evidence>
<keyword evidence="2 10" id="KW-0378">Hydrolase</keyword>
<dbReference type="InterPro" id="IPR023232">
    <property type="entry name" value="Glyco_hydro_2_AS"/>
</dbReference>
<reference evidence="10" key="2">
    <citation type="submission" date="2023-06" db="EMBL/GenBank/DDBJ databases">
        <authorList>
            <consortium name="Lawrence Berkeley National Laboratory"/>
            <person name="Haridas S."/>
            <person name="Hensen N."/>
            <person name="Bonometti L."/>
            <person name="Westerberg I."/>
            <person name="Brannstrom I.O."/>
            <person name="Guillou S."/>
            <person name="Cros-Aarteil S."/>
            <person name="Calhoun S."/>
            <person name="Kuo A."/>
            <person name="Mondo S."/>
            <person name="Pangilinan J."/>
            <person name="Riley R."/>
            <person name="Labutti K."/>
            <person name="Andreopoulos B."/>
            <person name="Lipzen A."/>
            <person name="Chen C."/>
            <person name="Yanf M."/>
            <person name="Daum C."/>
            <person name="Ng V."/>
            <person name="Clum A."/>
            <person name="Steindorff A."/>
            <person name="Ohm R."/>
            <person name="Martin F."/>
            <person name="Silar P."/>
            <person name="Natvig D."/>
            <person name="Lalanne C."/>
            <person name="Gautier V."/>
            <person name="Ament-Velasquez S.L."/>
            <person name="Kruys A."/>
            <person name="Hutchinson M.I."/>
            <person name="Powell A.J."/>
            <person name="Barry K."/>
            <person name="Miller A.N."/>
            <person name="Grigoriev I.V."/>
            <person name="Debuchy R."/>
            <person name="Gladieux P."/>
            <person name="Thoren M.H."/>
            <person name="Johannesson H."/>
        </authorList>
    </citation>
    <scope>NUCLEOTIDE SEQUENCE</scope>
    <source>
        <strain evidence="10">CBS 118394</strain>
    </source>
</reference>
<feature type="chain" id="PRO_5041950707" evidence="4">
    <location>
        <begin position="31"/>
        <end position="873"/>
    </location>
</feature>
<name>A0AAE0M1S1_9PEZI</name>
<comment type="similarity">
    <text evidence="1">Belongs to the glycosyl hydrolase 2 family.</text>
</comment>
<evidence type="ECO:0000259" key="8">
    <source>
        <dbReference type="Pfam" id="PF16355"/>
    </source>
</evidence>
<dbReference type="InterPro" id="IPR040605">
    <property type="entry name" value="Glyco_hydro2_dom5"/>
</dbReference>
<comment type="caution">
    <text evidence="10">The sequence shown here is derived from an EMBL/GenBank/DDBJ whole genome shotgun (WGS) entry which is preliminary data.</text>
</comment>
<reference evidence="10" key="1">
    <citation type="journal article" date="2023" name="Mol. Phylogenet. Evol.">
        <title>Genome-scale phylogeny and comparative genomics of the fungal order Sordariales.</title>
        <authorList>
            <person name="Hensen N."/>
            <person name="Bonometti L."/>
            <person name="Westerberg I."/>
            <person name="Brannstrom I.O."/>
            <person name="Guillou S."/>
            <person name="Cros-Aarteil S."/>
            <person name="Calhoun S."/>
            <person name="Haridas S."/>
            <person name="Kuo A."/>
            <person name="Mondo S."/>
            <person name="Pangilinan J."/>
            <person name="Riley R."/>
            <person name="LaButti K."/>
            <person name="Andreopoulos B."/>
            <person name="Lipzen A."/>
            <person name="Chen C."/>
            <person name="Yan M."/>
            <person name="Daum C."/>
            <person name="Ng V."/>
            <person name="Clum A."/>
            <person name="Steindorff A."/>
            <person name="Ohm R.A."/>
            <person name="Martin F."/>
            <person name="Silar P."/>
            <person name="Natvig D.O."/>
            <person name="Lalanne C."/>
            <person name="Gautier V."/>
            <person name="Ament-Velasquez S.L."/>
            <person name="Kruys A."/>
            <person name="Hutchinson M.I."/>
            <person name="Powell A.J."/>
            <person name="Barry K."/>
            <person name="Miller A.N."/>
            <person name="Grigoriev I.V."/>
            <person name="Debuchy R."/>
            <person name="Gladieux P."/>
            <person name="Hiltunen Thoren M."/>
            <person name="Johannesson H."/>
        </authorList>
    </citation>
    <scope>NUCLEOTIDE SEQUENCE</scope>
    <source>
        <strain evidence="10">CBS 118394</strain>
    </source>
</reference>
<keyword evidence="4" id="KW-0732">Signal</keyword>
<dbReference type="SUPFAM" id="SSF49303">
    <property type="entry name" value="beta-Galactosidase/glucuronidase domain"/>
    <property type="match status" value="1"/>
</dbReference>
<organism evidence="10 11">
    <name type="scientific">Apodospora peruviana</name>
    <dbReference type="NCBI Taxonomy" id="516989"/>
    <lineage>
        <taxon>Eukaryota</taxon>
        <taxon>Fungi</taxon>
        <taxon>Dikarya</taxon>
        <taxon>Ascomycota</taxon>
        <taxon>Pezizomycotina</taxon>
        <taxon>Sordariomycetes</taxon>
        <taxon>Sordariomycetidae</taxon>
        <taxon>Sordariales</taxon>
        <taxon>Lasiosphaeriaceae</taxon>
        <taxon>Apodospora</taxon>
    </lineage>
</organism>
<dbReference type="Pfam" id="PF16355">
    <property type="entry name" value="DUF4982"/>
    <property type="match status" value="1"/>
</dbReference>
<dbReference type="Gene3D" id="3.20.20.80">
    <property type="entry name" value="Glycosidases"/>
    <property type="match status" value="1"/>
</dbReference>
<sequence>MTVSSLLSNGGKLVALGLLLLTNPVAEVATTHDVRERISLNPGWKFKRFEENPDDISYAKLKAWILPTGNNFIKDSSKRPVRPSAQPPSVSFAEPRFDDKSWESLDLPHDWAVKGPFLTEKYSIIGGGEGRLPIHGVGWYRRTFTATRDDVTSKSVYLDIDGAMSYAMVWLNGNLVGGWPYGYASFRLDLTPYLKAGTNNIAIRVDNAVASSRFYSGAGIYRNVWLTKLSKTHVGQDGTYITSKDVSAKSATLDLVVAVENAASKKSEEVEVVTDVYVRDTETGKLGDKPVASFPRAKVTVKAGEQESVKSSLALPNPRLWGPRPSQEPNLYVAVTRLLSGRKTIDKYETRFGVRTLSYSGDGLRVNGERIYIQGVNQHHDFGSLGSAFNVRAAERQFEMLTDLGVNSVRTSHNPPARELLDMADEMGILMLDEIFDTWAVAKVVNDFNLIFNEWYEADLRSFIRRDRNHPSVVIWSYGNEVVEQRTGTVGYNVSMKLKSILREEDTTRMCTLGANNAGPNDEFTSSMDIIGLNYQGEGRGDVGPLFPDFHKNFPDTMIISTESSSVVSSRGTYLFPVTPGNSANVSAEGFDEDNMHVSAYDLYAVPWGASPDKVFAAQDAYPYVGGEYVWTGWDYLGEPTPFDMARSSYFGFIDLAGFPKDRYYLYQSRWNPTVKMAHILPHWNWADDRVGEVTPVHVFSAADEAELFVNGKSQGIQKKEELTYRFRWDEVVYAPGELHVVTWKAGKPWANATVRTTGDAAALKATTYRERTTIKAGGEDLSFVSIAVVDAKGDTVPLASDKITFSVSGGGEIVSTDNGDPTDMVPFPSHERKAFNGLALVVVRAKSGASGKITVTAKAEGLKAAEVVLTVE</sequence>
<feature type="domain" description="Glycosyl hydrolases family 2 sugar binding" evidence="7">
    <location>
        <begin position="135"/>
        <end position="228"/>
    </location>
</feature>
<evidence type="ECO:0000259" key="9">
    <source>
        <dbReference type="Pfam" id="PF18565"/>
    </source>
</evidence>
<dbReference type="InterPro" id="IPR051913">
    <property type="entry name" value="GH2_Domain-Containing"/>
</dbReference>
<dbReference type="InterPro" id="IPR048229">
    <property type="entry name" value="GalB-like"/>
</dbReference>
<dbReference type="InterPro" id="IPR036156">
    <property type="entry name" value="Beta-gal/glucu_dom_sf"/>
</dbReference>
<dbReference type="PANTHER" id="PTHR42732:SF1">
    <property type="entry name" value="BETA-MANNOSIDASE"/>
    <property type="match status" value="1"/>
</dbReference>
<dbReference type="InterPro" id="IPR013783">
    <property type="entry name" value="Ig-like_fold"/>
</dbReference>
<dbReference type="Gene3D" id="2.60.120.260">
    <property type="entry name" value="Galactose-binding domain-like"/>
    <property type="match status" value="1"/>
</dbReference>
<dbReference type="AlphaFoldDB" id="A0AAE0M1S1"/>
<feature type="domain" description="Glycoside hydrolase family 2" evidence="9">
    <location>
        <begin position="771"/>
        <end position="868"/>
    </location>
</feature>
<dbReference type="Gene3D" id="2.60.40.10">
    <property type="entry name" value="Immunoglobulins"/>
    <property type="match status" value="3"/>
</dbReference>
<dbReference type="SUPFAM" id="SSF51445">
    <property type="entry name" value="(Trans)glycosidases"/>
    <property type="match status" value="1"/>
</dbReference>
<evidence type="ECO:0000313" key="11">
    <source>
        <dbReference type="Proteomes" id="UP001283341"/>
    </source>
</evidence>
<dbReference type="InterPro" id="IPR032311">
    <property type="entry name" value="DUF4982"/>
</dbReference>
<dbReference type="SUPFAM" id="SSF49785">
    <property type="entry name" value="Galactose-binding domain-like"/>
    <property type="match status" value="1"/>
</dbReference>
<accession>A0AAE0M1S1</accession>
<dbReference type="Pfam" id="PF02836">
    <property type="entry name" value="Glyco_hydro_2_C"/>
    <property type="match status" value="1"/>
</dbReference>
<dbReference type="Pfam" id="PF00703">
    <property type="entry name" value="Glyco_hydro_2"/>
    <property type="match status" value="1"/>
</dbReference>
<dbReference type="PANTHER" id="PTHR42732">
    <property type="entry name" value="BETA-GALACTOSIDASE"/>
    <property type="match status" value="1"/>
</dbReference>
<evidence type="ECO:0000256" key="2">
    <source>
        <dbReference type="ARBA" id="ARBA00022801"/>
    </source>
</evidence>
<evidence type="ECO:0000256" key="1">
    <source>
        <dbReference type="ARBA" id="ARBA00007401"/>
    </source>
</evidence>
<dbReference type="GO" id="GO:0004553">
    <property type="term" value="F:hydrolase activity, hydrolyzing O-glycosyl compounds"/>
    <property type="evidence" value="ECO:0007669"/>
    <property type="project" value="InterPro"/>
</dbReference>
<evidence type="ECO:0000259" key="7">
    <source>
        <dbReference type="Pfam" id="PF02837"/>
    </source>
</evidence>
<dbReference type="PROSITE" id="PS00608">
    <property type="entry name" value="GLYCOSYL_HYDROL_F2_2"/>
    <property type="match status" value="1"/>
</dbReference>
<dbReference type="InterPro" id="IPR006102">
    <property type="entry name" value="Ig-like_GH2"/>
</dbReference>
<dbReference type="GO" id="GO:0005975">
    <property type="term" value="P:carbohydrate metabolic process"/>
    <property type="evidence" value="ECO:0007669"/>
    <property type="project" value="InterPro"/>
</dbReference>